<evidence type="ECO:0000256" key="1">
    <source>
        <dbReference type="ARBA" id="ARBA00004651"/>
    </source>
</evidence>
<dbReference type="PROSITE" id="PS50928">
    <property type="entry name" value="ABC_TM1"/>
    <property type="match status" value="1"/>
</dbReference>
<keyword evidence="4 7" id="KW-0812">Transmembrane</keyword>
<dbReference type="PANTHER" id="PTHR43386:SF25">
    <property type="entry name" value="PEPTIDE ABC TRANSPORTER PERMEASE PROTEIN"/>
    <property type="match status" value="1"/>
</dbReference>
<feature type="transmembrane region" description="Helical" evidence="7">
    <location>
        <begin position="24"/>
        <end position="48"/>
    </location>
</feature>
<dbReference type="PANTHER" id="PTHR43386">
    <property type="entry name" value="OLIGOPEPTIDE TRANSPORT SYSTEM PERMEASE PROTEIN APPC"/>
    <property type="match status" value="1"/>
</dbReference>
<evidence type="ECO:0000313" key="9">
    <source>
        <dbReference type="EMBL" id="TCK69681.1"/>
    </source>
</evidence>
<dbReference type="Pfam" id="PF12911">
    <property type="entry name" value="OppC_N"/>
    <property type="match status" value="1"/>
</dbReference>
<dbReference type="Proteomes" id="UP000295210">
    <property type="component" value="Unassembled WGS sequence"/>
</dbReference>
<evidence type="ECO:0000256" key="7">
    <source>
        <dbReference type="RuleBase" id="RU363032"/>
    </source>
</evidence>
<accession>A0A4V2PUB9</accession>
<dbReference type="EMBL" id="SMGK01000008">
    <property type="protein sequence ID" value="TCK69681.1"/>
    <property type="molecule type" value="Genomic_DNA"/>
</dbReference>
<evidence type="ECO:0000259" key="8">
    <source>
        <dbReference type="PROSITE" id="PS50928"/>
    </source>
</evidence>
<gene>
    <name evidence="9" type="ORF">C7378_3423</name>
</gene>
<dbReference type="CDD" id="cd06261">
    <property type="entry name" value="TM_PBP2"/>
    <property type="match status" value="1"/>
</dbReference>
<feature type="domain" description="ABC transmembrane type-1" evidence="8">
    <location>
        <begin position="87"/>
        <end position="276"/>
    </location>
</feature>
<evidence type="ECO:0000256" key="2">
    <source>
        <dbReference type="ARBA" id="ARBA00022448"/>
    </source>
</evidence>
<evidence type="ECO:0000256" key="6">
    <source>
        <dbReference type="ARBA" id="ARBA00023136"/>
    </source>
</evidence>
<dbReference type="GO" id="GO:0055085">
    <property type="term" value="P:transmembrane transport"/>
    <property type="evidence" value="ECO:0007669"/>
    <property type="project" value="InterPro"/>
</dbReference>
<sequence length="290" mass="30648">MTEDTLPGNIVQPWTARVRSNLRYANLSVGATIIVLLVLAAAFAPLLAQRDPYTQNLAITFLPPGHGHIFGTDEYGRDMFARVLFGARLSLLEIALSVGMSLTIGVPLGLLAGYAGGMVDSTILWASDTLYAFPGIVLAILIVAILGPGFFDSLIAISVFAIPAYIRLARNLTLTLKGSEFSEAARALGASPGRILFRHILPNAALPILVQATLTAGDVVLTASGLSFLGLGAQPPLTEWGAMMASGRNFLGVATYLTLFPGLAITVTAMGLNLLGDGLRDRFDPRFHKG</sequence>
<keyword evidence="6 7" id="KW-0472">Membrane</keyword>
<keyword evidence="2 7" id="KW-0813">Transport</keyword>
<dbReference type="RefSeq" id="WP_131999302.1">
    <property type="nucleotide sequence ID" value="NZ_SMGK01000008.1"/>
</dbReference>
<evidence type="ECO:0000313" key="10">
    <source>
        <dbReference type="Proteomes" id="UP000295210"/>
    </source>
</evidence>
<dbReference type="InterPro" id="IPR025966">
    <property type="entry name" value="OppC_N"/>
</dbReference>
<dbReference type="Gene3D" id="1.10.3720.10">
    <property type="entry name" value="MetI-like"/>
    <property type="match status" value="1"/>
</dbReference>
<comment type="caution">
    <text evidence="9">The sequence shown here is derived from an EMBL/GenBank/DDBJ whole genome shotgun (WGS) entry which is preliminary data.</text>
</comment>
<dbReference type="InterPro" id="IPR050366">
    <property type="entry name" value="BP-dependent_transpt_permease"/>
</dbReference>
<protein>
    <submittedName>
        <fullName evidence="9">Glutathione transport system permease protein</fullName>
    </submittedName>
</protein>
<dbReference type="Pfam" id="PF00528">
    <property type="entry name" value="BPD_transp_1"/>
    <property type="match status" value="1"/>
</dbReference>
<feature type="transmembrane region" description="Helical" evidence="7">
    <location>
        <begin position="253"/>
        <end position="276"/>
    </location>
</feature>
<name>A0A4V2PUB9_9BACT</name>
<keyword evidence="5 7" id="KW-1133">Transmembrane helix</keyword>
<dbReference type="SUPFAM" id="SSF161098">
    <property type="entry name" value="MetI-like"/>
    <property type="match status" value="1"/>
</dbReference>
<feature type="transmembrane region" description="Helical" evidence="7">
    <location>
        <begin position="89"/>
        <end position="115"/>
    </location>
</feature>
<organism evidence="9 10">
    <name type="scientific">Acidipila rosea</name>
    <dbReference type="NCBI Taxonomy" id="768535"/>
    <lineage>
        <taxon>Bacteria</taxon>
        <taxon>Pseudomonadati</taxon>
        <taxon>Acidobacteriota</taxon>
        <taxon>Terriglobia</taxon>
        <taxon>Terriglobales</taxon>
        <taxon>Acidobacteriaceae</taxon>
        <taxon>Acidipila</taxon>
    </lineage>
</organism>
<feature type="transmembrane region" description="Helical" evidence="7">
    <location>
        <begin position="135"/>
        <end position="162"/>
    </location>
</feature>
<comment type="similarity">
    <text evidence="7">Belongs to the binding-protein-dependent transport system permease family.</text>
</comment>
<comment type="subcellular location">
    <subcellularLocation>
        <location evidence="1 7">Cell membrane</location>
        <topology evidence="1 7">Multi-pass membrane protein</topology>
    </subcellularLocation>
</comment>
<dbReference type="InterPro" id="IPR035906">
    <property type="entry name" value="MetI-like_sf"/>
</dbReference>
<keyword evidence="3" id="KW-1003">Cell membrane</keyword>
<evidence type="ECO:0000256" key="4">
    <source>
        <dbReference type="ARBA" id="ARBA00022692"/>
    </source>
</evidence>
<keyword evidence="10" id="KW-1185">Reference proteome</keyword>
<reference evidence="9 10" key="1">
    <citation type="submission" date="2019-03" db="EMBL/GenBank/DDBJ databases">
        <title>Genomic Encyclopedia of Type Strains, Phase IV (KMG-IV): sequencing the most valuable type-strain genomes for metagenomic binning, comparative biology and taxonomic classification.</title>
        <authorList>
            <person name="Goeker M."/>
        </authorList>
    </citation>
    <scope>NUCLEOTIDE SEQUENCE [LARGE SCALE GENOMIC DNA]</scope>
    <source>
        <strain evidence="9 10">DSM 103428</strain>
    </source>
</reference>
<evidence type="ECO:0000256" key="3">
    <source>
        <dbReference type="ARBA" id="ARBA00022475"/>
    </source>
</evidence>
<proteinExistence type="inferred from homology"/>
<dbReference type="AlphaFoldDB" id="A0A4V2PUB9"/>
<dbReference type="GO" id="GO:0005886">
    <property type="term" value="C:plasma membrane"/>
    <property type="evidence" value="ECO:0007669"/>
    <property type="project" value="UniProtKB-SubCell"/>
</dbReference>
<dbReference type="OrthoDB" id="9797472at2"/>
<dbReference type="InterPro" id="IPR000515">
    <property type="entry name" value="MetI-like"/>
</dbReference>
<evidence type="ECO:0000256" key="5">
    <source>
        <dbReference type="ARBA" id="ARBA00022989"/>
    </source>
</evidence>